<feature type="domain" description="Alpha/beta hydrolase fold-3" evidence="1">
    <location>
        <begin position="11"/>
        <end position="101"/>
    </location>
</feature>
<dbReference type="InterPro" id="IPR029058">
    <property type="entry name" value="AB_hydrolase_fold"/>
</dbReference>
<accession>A0A4Y8KI36</accession>
<proteinExistence type="predicted"/>
<evidence type="ECO:0000259" key="1">
    <source>
        <dbReference type="Pfam" id="PF07859"/>
    </source>
</evidence>
<dbReference type="InterPro" id="IPR013094">
    <property type="entry name" value="AB_hydrolase_3"/>
</dbReference>
<comment type="caution">
    <text evidence="2">The sequence shown here is derived from an EMBL/GenBank/DDBJ whole genome shotgun (WGS) entry which is preliminary data.</text>
</comment>
<dbReference type="AlphaFoldDB" id="A0A4Y8KI36"/>
<dbReference type="EMBL" id="SOHQ01000048">
    <property type="protein sequence ID" value="TFD75110.1"/>
    <property type="molecule type" value="Genomic_DNA"/>
</dbReference>
<dbReference type="Proteomes" id="UP000298218">
    <property type="component" value="Unassembled WGS sequence"/>
</dbReference>
<gene>
    <name evidence="2" type="ORF">E3T53_16725</name>
</gene>
<evidence type="ECO:0000313" key="2">
    <source>
        <dbReference type="EMBL" id="TFD75110.1"/>
    </source>
</evidence>
<evidence type="ECO:0000313" key="3">
    <source>
        <dbReference type="Proteomes" id="UP000298218"/>
    </source>
</evidence>
<sequence>MLDDRTAARRELDVVKNRLWDNRSNLAGWKSYLGHEPGAAELPEYAAAARRTDLSGLPPTWIGVGDIELFFNESRAYSQALTEAGVKTTLDIVPGAPHAFESLAAKTHLATDYKARAHAWLHDELGA</sequence>
<organism evidence="2 3">
    <name type="scientific">Cryobacterium psychrophilum</name>
    <dbReference type="NCBI Taxonomy" id="41988"/>
    <lineage>
        <taxon>Bacteria</taxon>
        <taxon>Bacillati</taxon>
        <taxon>Actinomycetota</taxon>
        <taxon>Actinomycetes</taxon>
        <taxon>Micrococcales</taxon>
        <taxon>Microbacteriaceae</taxon>
        <taxon>Cryobacterium</taxon>
    </lineage>
</organism>
<dbReference type="OrthoDB" id="9803828at2"/>
<dbReference type="SUPFAM" id="SSF53474">
    <property type="entry name" value="alpha/beta-Hydrolases"/>
    <property type="match status" value="1"/>
</dbReference>
<name>A0A4Y8KI36_9MICO</name>
<protein>
    <recommendedName>
        <fullName evidence="1">Alpha/beta hydrolase fold-3 domain-containing protein</fullName>
    </recommendedName>
</protein>
<reference evidence="2 3" key="1">
    <citation type="submission" date="2019-03" db="EMBL/GenBank/DDBJ databases">
        <title>Genomics of glacier-inhabiting Cryobacterium strains.</title>
        <authorList>
            <person name="Liu Q."/>
            <person name="Xin Y.-H."/>
        </authorList>
    </citation>
    <scope>NUCLEOTIDE SEQUENCE [LARGE SCALE GENOMIC DNA]</scope>
    <source>
        <strain evidence="2 3">CGMCC 1.4292</strain>
    </source>
</reference>
<dbReference type="GO" id="GO:0016787">
    <property type="term" value="F:hydrolase activity"/>
    <property type="evidence" value="ECO:0007669"/>
    <property type="project" value="InterPro"/>
</dbReference>
<dbReference type="Pfam" id="PF07859">
    <property type="entry name" value="Abhydrolase_3"/>
    <property type="match status" value="1"/>
</dbReference>
<keyword evidence="3" id="KW-1185">Reference proteome</keyword>
<dbReference type="RefSeq" id="WP_134171496.1">
    <property type="nucleotide sequence ID" value="NZ_SODI01000001.1"/>
</dbReference>
<dbReference type="Gene3D" id="3.40.50.1820">
    <property type="entry name" value="alpha/beta hydrolase"/>
    <property type="match status" value="1"/>
</dbReference>